<dbReference type="PANTHER" id="PTHR20902">
    <property type="entry name" value="41-2 PROTEIN ANTIGEN-RELATED"/>
    <property type="match status" value="1"/>
</dbReference>
<accession>A0AAD5YB14</accession>
<evidence type="ECO:0000256" key="8">
    <source>
        <dbReference type="SAM" id="MobiDB-lite"/>
    </source>
</evidence>
<gene>
    <name evidence="9" type="ORF">NLI96_g8554</name>
</gene>
<dbReference type="Gene3D" id="3.30.1380.20">
    <property type="entry name" value="Trafficking protein particle complex subunit 3"/>
    <property type="match status" value="1"/>
</dbReference>
<dbReference type="SUPFAM" id="SSF111126">
    <property type="entry name" value="Ligand-binding domain in the NO signalling and Golgi transport"/>
    <property type="match status" value="1"/>
</dbReference>
<dbReference type="PANTHER" id="PTHR20902:SF0">
    <property type="entry name" value="TRAFFICKING PROTEIN PARTICLE COMPLEX SUBUNIT 5"/>
    <property type="match status" value="1"/>
</dbReference>
<reference evidence="9" key="1">
    <citation type="submission" date="2022-07" db="EMBL/GenBank/DDBJ databases">
        <title>Genome Sequence of Physisporinus lineatus.</title>
        <authorList>
            <person name="Buettner E."/>
        </authorList>
    </citation>
    <scope>NUCLEOTIDE SEQUENCE</scope>
    <source>
        <strain evidence="9">VT162</strain>
    </source>
</reference>
<evidence type="ECO:0000256" key="3">
    <source>
        <dbReference type="ARBA" id="ARBA00022448"/>
    </source>
</evidence>
<comment type="subunit">
    <text evidence="7">Part of the multisubunit TRAPP (transport protein particle) complex.</text>
</comment>
<feature type="region of interest" description="Disordered" evidence="8">
    <location>
        <begin position="31"/>
        <end position="61"/>
    </location>
</feature>
<dbReference type="GO" id="GO:1990070">
    <property type="term" value="C:TRAPPI protein complex"/>
    <property type="evidence" value="ECO:0007669"/>
    <property type="project" value="TreeGrafter"/>
</dbReference>
<evidence type="ECO:0000313" key="10">
    <source>
        <dbReference type="Proteomes" id="UP001212997"/>
    </source>
</evidence>
<dbReference type="FunFam" id="3.30.1380.20:FF:000002">
    <property type="entry name" value="Trafficking protein particle complex subunit"/>
    <property type="match status" value="1"/>
</dbReference>
<keyword evidence="6 7" id="KW-0333">Golgi apparatus</keyword>
<keyword evidence="4 7" id="KW-0256">Endoplasmic reticulum</keyword>
<evidence type="ECO:0000313" key="9">
    <source>
        <dbReference type="EMBL" id="KAJ3480153.1"/>
    </source>
</evidence>
<keyword evidence="5 7" id="KW-0931">ER-Golgi transport</keyword>
<dbReference type="InterPro" id="IPR007194">
    <property type="entry name" value="TRAPP_component"/>
</dbReference>
<dbReference type="Pfam" id="PF04051">
    <property type="entry name" value="TRAPP"/>
    <property type="match status" value="1"/>
</dbReference>
<evidence type="ECO:0000256" key="2">
    <source>
        <dbReference type="ARBA" id="ARBA00006218"/>
    </source>
</evidence>
<dbReference type="InterPro" id="IPR024096">
    <property type="entry name" value="NO_sig/Golgi_transp_ligand-bd"/>
</dbReference>
<dbReference type="PIRSF" id="PIRSF017479">
    <property type="entry name" value="TRAPP_I_complex_Trs31"/>
    <property type="match status" value="1"/>
</dbReference>
<keyword evidence="3 7" id="KW-0813">Transport</keyword>
<dbReference type="Proteomes" id="UP001212997">
    <property type="component" value="Unassembled WGS sequence"/>
</dbReference>
<evidence type="ECO:0000256" key="4">
    <source>
        <dbReference type="ARBA" id="ARBA00022824"/>
    </source>
</evidence>
<evidence type="ECO:0000256" key="1">
    <source>
        <dbReference type="ARBA" id="ARBA00004240"/>
    </source>
</evidence>
<dbReference type="GO" id="GO:1990072">
    <property type="term" value="C:TRAPPIII protein complex"/>
    <property type="evidence" value="ECO:0007669"/>
    <property type="project" value="TreeGrafter"/>
</dbReference>
<evidence type="ECO:0000256" key="6">
    <source>
        <dbReference type="ARBA" id="ARBA00023034"/>
    </source>
</evidence>
<protein>
    <recommendedName>
        <fullName evidence="7">Trafficking protein particle complex subunit</fullName>
    </recommendedName>
</protein>
<dbReference type="GO" id="GO:1990071">
    <property type="term" value="C:TRAPPII protein complex"/>
    <property type="evidence" value="ECO:0007669"/>
    <property type="project" value="TreeGrafter"/>
</dbReference>
<dbReference type="InterPro" id="IPR016696">
    <property type="entry name" value="TRAPP-I_su5"/>
</dbReference>
<evidence type="ECO:0000256" key="5">
    <source>
        <dbReference type="ARBA" id="ARBA00022892"/>
    </source>
</evidence>
<comment type="similarity">
    <text evidence="2 7">Belongs to the TRAPP small subunits family. BET3 subfamily.</text>
</comment>
<evidence type="ECO:0000256" key="7">
    <source>
        <dbReference type="PIRNR" id="PIRNR017479"/>
    </source>
</evidence>
<proteinExistence type="inferred from homology"/>
<comment type="subcellular location">
    <subcellularLocation>
        <location evidence="1">Endoplasmic reticulum</location>
    </subcellularLocation>
    <subcellularLocation>
        <location evidence="7">Golgi apparatus</location>
        <location evidence="7">cis-Golgi network</location>
    </subcellularLocation>
</comment>
<dbReference type="GO" id="GO:0006888">
    <property type="term" value="P:endoplasmic reticulum to Golgi vesicle-mediated transport"/>
    <property type="evidence" value="ECO:0007669"/>
    <property type="project" value="TreeGrafter"/>
</dbReference>
<organism evidence="9 10">
    <name type="scientific">Meripilus lineatus</name>
    <dbReference type="NCBI Taxonomy" id="2056292"/>
    <lineage>
        <taxon>Eukaryota</taxon>
        <taxon>Fungi</taxon>
        <taxon>Dikarya</taxon>
        <taxon>Basidiomycota</taxon>
        <taxon>Agaricomycotina</taxon>
        <taxon>Agaricomycetes</taxon>
        <taxon>Polyporales</taxon>
        <taxon>Meripilaceae</taxon>
        <taxon>Meripilus</taxon>
    </lineage>
</organism>
<dbReference type="AlphaFoldDB" id="A0AAD5YB14"/>
<comment type="caution">
    <text evidence="9">The sequence shown here is derived from an EMBL/GenBank/DDBJ whole genome shotgun (WGS) entry which is preliminary data.</text>
</comment>
<dbReference type="EMBL" id="JANAWD010000392">
    <property type="protein sequence ID" value="KAJ3480153.1"/>
    <property type="molecule type" value="Genomic_DNA"/>
</dbReference>
<dbReference type="CDD" id="cd14943">
    <property type="entry name" value="TRAPPC5_Trs31"/>
    <property type="match status" value="1"/>
</dbReference>
<keyword evidence="10" id="KW-1185">Reference proteome</keyword>
<sequence>MTYQTQSHSRFSVLSTSSLSSAEHLSPAASSTRFSLPSVPSVNTTATGPSKPTLRPNIYDRNLNKTRTTEVSAAAFAFLISEVVQYTQKRVTGITDLERRLNTLGYRVGIRTFELMAWRNESSSKAPKREIRFLPALMSIHTQVWKALFGKPADAIEKSVENADEYMIIDNDPPLTRHVSVPRDMSQLSCSSFTAGAVEAVLDGLGLPARVTAHNTPTDNFPNRTTILIKLEKTVLEREDASKS</sequence>
<feature type="compositionally biased region" description="Polar residues" evidence="8">
    <location>
        <begin position="32"/>
        <end position="50"/>
    </location>
</feature>
<dbReference type="GO" id="GO:0005783">
    <property type="term" value="C:endoplasmic reticulum"/>
    <property type="evidence" value="ECO:0007669"/>
    <property type="project" value="UniProtKB-SubCell"/>
</dbReference>
<name>A0AAD5YB14_9APHY</name>